<dbReference type="AlphaFoldDB" id="A0A2U3KTD4"/>
<evidence type="ECO:0000313" key="1">
    <source>
        <dbReference type="EMBL" id="SPF42850.1"/>
    </source>
</evidence>
<reference evidence="2" key="1">
    <citation type="submission" date="2018-02" db="EMBL/GenBank/DDBJ databases">
        <authorList>
            <person name="Hausmann B."/>
        </authorList>
    </citation>
    <scope>NUCLEOTIDE SEQUENCE [LARGE SCALE GENOMIC DNA]</scope>
    <source>
        <strain evidence="2">Peat soil MAG SbA1</strain>
    </source>
</reference>
<name>A0A2U3KTD4_9BACT</name>
<protein>
    <submittedName>
        <fullName evidence="1">Uncharacterized protein</fullName>
    </submittedName>
</protein>
<sequence>MTRVTFARDTDQYVFGALAKTLAALFFASKPDENCSSNRLALQLIDTTTLRRTTTA</sequence>
<dbReference type="Proteomes" id="UP000238701">
    <property type="component" value="Unassembled WGS sequence"/>
</dbReference>
<evidence type="ECO:0000313" key="2">
    <source>
        <dbReference type="Proteomes" id="UP000238701"/>
    </source>
</evidence>
<accession>A0A2U3KTD4</accession>
<proteinExistence type="predicted"/>
<dbReference type="EMBL" id="OMOD01000141">
    <property type="protein sequence ID" value="SPF42850.1"/>
    <property type="molecule type" value="Genomic_DNA"/>
</dbReference>
<organism evidence="1 2">
    <name type="scientific">Candidatus Sulfotelmatobacter kueseliae</name>
    <dbReference type="NCBI Taxonomy" id="2042962"/>
    <lineage>
        <taxon>Bacteria</taxon>
        <taxon>Pseudomonadati</taxon>
        <taxon>Acidobacteriota</taxon>
        <taxon>Terriglobia</taxon>
        <taxon>Terriglobales</taxon>
        <taxon>Candidatus Korobacteraceae</taxon>
        <taxon>Candidatus Sulfotelmatobacter</taxon>
    </lineage>
</organism>
<gene>
    <name evidence="1" type="ORF">SBA1_470069</name>
</gene>